<proteinExistence type="predicted"/>
<organism evidence="1 2">
    <name type="scientific">Paenibacillus endophyticus</name>
    <dbReference type="NCBI Taxonomy" id="1294268"/>
    <lineage>
        <taxon>Bacteria</taxon>
        <taxon>Bacillati</taxon>
        <taxon>Bacillota</taxon>
        <taxon>Bacilli</taxon>
        <taxon>Bacillales</taxon>
        <taxon>Paenibacillaceae</taxon>
        <taxon>Paenibacillus</taxon>
    </lineage>
</organism>
<evidence type="ECO:0000313" key="2">
    <source>
        <dbReference type="Proteomes" id="UP000518605"/>
    </source>
</evidence>
<dbReference type="RefSeq" id="WP_183559401.1">
    <property type="nucleotide sequence ID" value="NZ_CBCSLB010000009.1"/>
</dbReference>
<dbReference type="Gene3D" id="2.40.50.1020">
    <property type="entry name" value="LytTr DNA-binding domain"/>
    <property type="match status" value="1"/>
</dbReference>
<protein>
    <submittedName>
        <fullName evidence="1">DNA-binding LytR/AlgR family response regulator</fullName>
    </submittedName>
</protein>
<dbReference type="GO" id="GO:0003677">
    <property type="term" value="F:DNA binding"/>
    <property type="evidence" value="ECO:0007669"/>
    <property type="project" value="UniProtKB-KW"/>
</dbReference>
<accession>A0A7W5C4M5</accession>
<keyword evidence="1" id="KW-0238">DNA-binding</keyword>
<comment type="caution">
    <text evidence="1">The sequence shown here is derived from an EMBL/GenBank/DDBJ whole genome shotgun (WGS) entry which is preliminary data.</text>
</comment>
<evidence type="ECO:0000313" key="1">
    <source>
        <dbReference type="EMBL" id="MBB3150958.1"/>
    </source>
</evidence>
<sequence length="120" mass="14013">MMNVVLSERNVYEDFELESDVLYFKLGTQGLVSFHGRNYNIKKRMTAEQITQLTSERSFYPVSSNCYINIGKIKMIEGGSIFFDSEITDSKQLPVNRRKQFVIQQLFSQRATNKDLRITQ</sequence>
<dbReference type="EMBL" id="JACHXW010000002">
    <property type="protein sequence ID" value="MBB3150958.1"/>
    <property type="molecule type" value="Genomic_DNA"/>
</dbReference>
<name>A0A7W5C4M5_9BACL</name>
<keyword evidence="2" id="KW-1185">Reference proteome</keyword>
<gene>
    <name evidence="1" type="ORF">FHS16_000992</name>
</gene>
<dbReference type="AlphaFoldDB" id="A0A7W5C4M5"/>
<reference evidence="1 2" key="1">
    <citation type="submission" date="2020-08" db="EMBL/GenBank/DDBJ databases">
        <title>Genomic Encyclopedia of Type Strains, Phase III (KMG-III): the genomes of soil and plant-associated and newly described type strains.</title>
        <authorList>
            <person name="Whitman W."/>
        </authorList>
    </citation>
    <scope>NUCLEOTIDE SEQUENCE [LARGE SCALE GENOMIC DNA]</scope>
    <source>
        <strain evidence="1 2">CECT 8234</strain>
    </source>
</reference>
<dbReference type="Proteomes" id="UP000518605">
    <property type="component" value="Unassembled WGS sequence"/>
</dbReference>